<dbReference type="InterPro" id="IPR005151">
    <property type="entry name" value="Tail-specific_protease"/>
</dbReference>
<dbReference type="PANTHER" id="PTHR32060">
    <property type="entry name" value="TAIL-SPECIFIC PROTEASE"/>
    <property type="match status" value="1"/>
</dbReference>
<keyword evidence="1" id="KW-0732">Signal</keyword>
<dbReference type="InterPro" id="IPR001478">
    <property type="entry name" value="PDZ"/>
</dbReference>
<gene>
    <name evidence="3" type="ORF">VJ786_01695</name>
</gene>
<dbReference type="InterPro" id="IPR029045">
    <property type="entry name" value="ClpP/crotonase-like_dom_sf"/>
</dbReference>
<feature type="chain" id="PRO_5046787786" evidence="1">
    <location>
        <begin position="22"/>
        <end position="494"/>
    </location>
</feature>
<accession>A0ABU8I240</accession>
<dbReference type="SMART" id="SM00228">
    <property type="entry name" value="PDZ"/>
    <property type="match status" value="1"/>
</dbReference>
<protein>
    <submittedName>
        <fullName evidence="3">S41 family peptidase</fullName>
    </submittedName>
</protein>
<sequence length="494" mass="54968">MFKKKILVGALLALVVAASCKKDPVNTETDKDAEKEILFRDSAYYYSLALSLWTDKLPQPKLIGNEPDLKSFTGKFKTAEEVLDELRKSATLDRFSFVDRAGTVSEEIQQGVYKETGATPIFLLESAGSTNANLYIRYVQKNSPAAKAGLIRGMRVVSINGDTKVDYNSESANEFKNAMKFFSGETLKLVVVSPIDGKESTITVTGDAYQIDPIMVNKVIDHNGKKVGYMAYTSFVNLYNNQGQPNSYHTAMENVFKAFEGVDELVIDLRYNGGGSTWSAEYLANQLVPTTHAKALMYKYKVNYVLEDAGLLQPGKAFGPVYFDKKNTLNLKRVYFLGTKQTASASELVINSLKPYMDVQLITVRGNDGSIGTYGKPVGFFESKVVHGYGSYYITSFQMVNKDEFGDYFNGLKGEKTDSYESFALQLGDPNERMFSDALYHITNGTYRSASASMRRTTKSGKPEMEATSIQPQTPHITGMFKFSNEQNLKNILK</sequence>
<dbReference type="PROSITE" id="PS51257">
    <property type="entry name" value="PROKAR_LIPOPROTEIN"/>
    <property type="match status" value="1"/>
</dbReference>
<dbReference type="Proteomes" id="UP001363035">
    <property type="component" value="Unassembled WGS sequence"/>
</dbReference>
<comment type="caution">
    <text evidence="3">The sequence shown here is derived from an EMBL/GenBank/DDBJ whole genome shotgun (WGS) entry which is preliminary data.</text>
</comment>
<dbReference type="Gene3D" id="2.30.42.10">
    <property type="match status" value="1"/>
</dbReference>
<evidence type="ECO:0000256" key="1">
    <source>
        <dbReference type="SAM" id="SignalP"/>
    </source>
</evidence>
<dbReference type="CDD" id="cd07561">
    <property type="entry name" value="Peptidase_S41_CPP_like"/>
    <property type="match status" value="1"/>
</dbReference>
<dbReference type="SUPFAM" id="SSF50156">
    <property type="entry name" value="PDZ domain-like"/>
    <property type="match status" value="1"/>
</dbReference>
<proteinExistence type="predicted"/>
<keyword evidence="4" id="KW-1185">Reference proteome</keyword>
<name>A0ABU8I240_9SPHI</name>
<feature type="domain" description="PDZ" evidence="2">
    <location>
        <begin position="120"/>
        <end position="195"/>
    </location>
</feature>
<evidence type="ECO:0000259" key="2">
    <source>
        <dbReference type="SMART" id="SM00228"/>
    </source>
</evidence>
<dbReference type="Pfam" id="PF03572">
    <property type="entry name" value="Peptidase_S41"/>
    <property type="match status" value="1"/>
</dbReference>
<feature type="signal peptide" evidence="1">
    <location>
        <begin position="1"/>
        <end position="21"/>
    </location>
</feature>
<organism evidence="3 4">
    <name type="scientific">Sphingobacterium tenebrionis</name>
    <dbReference type="NCBI Taxonomy" id="3111775"/>
    <lineage>
        <taxon>Bacteria</taxon>
        <taxon>Pseudomonadati</taxon>
        <taxon>Bacteroidota</taxon>
        <taxon>Sphingobacteriia</taxon>
        <taxon>Sphingobacteriales</taxon>
        <taxon>Sphingobacteriaceae</taxon>
        <taxon>Sphingobacterium</taxon>
    </lineage>
</organism>
<reference evidence="3 4" key="1">
    <citation type="submission" date="2024-01" db="EMBL/GenBank/DDBJ databases">
        <title>Sphingobacterium tenebrionis sp. nov., a novel endophyte isolated from tenebrio molitor intestines.</title>
        <authorList>
            <person name="Zhang C."/>
        </authorList>
    </citation>
    <scope>NUCLEOTIDE SEQUENCE [LARGE SCALE GENOMIC DNA]</scope>
    <source>
        <strain evidence="3 4">PU5-4</strain>
    </source>
</reference>
<dbReference type="PANTHER" id="PTHR32060:SF30">
    <property type="entry name" value="CARBOXY-TERMINAL PROCESSING PROTEASE CTPA"/>
    <property type="match status" value="1"/>
</dbReference>
<dbReference type="RefSeq" id="WP_134776279.1">
    <property type="nucleotide sequence ID" value="NZ_JAYLLN010000002.1"/>
</dbReference>
<dbReference type="SUPFAM" id="SSF52096">
    <property type="entry name" value="ClpP/crotonase"/>
    <property type="match status" value="1"/>
</dbReference>
<dbReference type="Gene3D" id="3.90.226.10">
    <property type="entry name" value="2-enoyl-CoA Hydratase, Chain A, domain 1"/>
    <property type="match status" value="1"/>
</dbReference>
<dbReference type="InterPro" id="IPR036034">
    <property type="entry name" value="PDZ_sf"/>
</dbReference>
<dbReference type="EMBL" id="JAYLLN010000002">
    <property type="protein sequence ID" value="MEI5983607.1"/>
    <property type="molecule type" value="Genomic_DNA"/>
</dbReference>
<dbReference type="Gene3D" id="3.30.750.170">
    <property type="match status" value="1"/>
</dbReference>
<evidence type="ECO:0000313" key="4">
    <source>
        <dbReference type="Proteomes" id="UP001363035"/>
    </source>
</evidence>
<evidence type="ECO:0000313" key="3">
    <source>
        <dbReference type="EMBL" id="MEI5983607.1"/>
    </source>
</evidence>